<sequence>MPNASQEEVFVEISQLVKSALDGYKVCIFAYRQTGSGKTYTMMRKPAQPDEKGLIPRSLEQIFQTKQALQPQGWRYEMQVSMLEIYNETIHDLLSTNKDASRIENGVAGKQYTIKHDANGNTQVSDLTIVDVQSSREVNYLLD</sequence>
<accession>A0A9D4A6U8</accession>
<evidence type="ECO:0000313" key="4">
    <source>
        <dbReference type="EMBL" id="KAH1096663.1"/>
    </source>
</evidence>
<dbReference type="InterPro" id="IPR027640">
    <property type="entry name" value="Kinesin-like_fam"/>
</dbReference>
<evidence type="ECO:0000259" key="3">
    <source>
        <dbReference type="PROSITE" id="PS50067"/>
    </source>
</evidence>
<dbReference type="GO" id="GO:0008017">
    <property type="term" value="F:microtubule binding"/>
    <property type="evidence" value="ECO:0007669"/>
    <property type="project" value="InterPro"/>
</dbReference>
<reference evidence="4 5" key="1">
    <citation type="journal article" date="2021" name="Plant Biotechnol. J.">
        <title>Multi-omics assisted identification of the key and species-specific regulatory components of drought-tolerant mechanisms in Gossypium stocksii.</title>
        <authorList>
            <person name="Yu D."/>
            <person name="Ke L."/>
            <person name="Zhang D."/>
            <person name="Wu Y."/>
            <person name="Sun Y."/>
            <person name="Mei J."/>
            <person name="Sun J."/>
            <person name="Sun Y."/>
        </authorList>
    </citation>
    <scope>NUCLEOTIDE SEQUENCE [LARGE SCALE GENOMIC DNA]</scope>
    <source>
        <strain evidence="5">cv. E1</strain>
        <tissue evidence="4">Leaf</tissue>
    </source>
</reference>
<comment type="caution">
    <text evidence="4">The sequence shown here is derived from an EMBL/GenBank/DDBJ whole genome shotgun (WGS) entry which is preliminary data.</text>
</comment>
<keyword evidence="1" id="KW-0505">Motor protein</keyword>
<evidence type="ECO:0000256" key="1">
    <source>
        <dbReference type="ARBA" id="ARBA00023175"/>
    </source>
</evidence>
<dbReference type="SUPFAM" id="SSF52540">
    <property type="entry name" value="P-loop containing nucleoside triphosphate hydrolases"/>
    <property type="match status" value="1"/>
</dbReference>
<dbReference type="GO" id="GO:0003777">
    <property type="term" value="F:microtubule motor activity"/>
    <property type="evidence" value="ECO:0007669"/>
    <property type="project" value="InterPro"/>
</dbReference>
<evidence type="ECO:0000313" key="5">
    <source>
        <dbReference type="Proteomes" id="UP000828251"/>
    </source>
</evidence>
<evidence type="ECO:0000256" key="2">
    <source>
        <dbReference type="PROSITE-ProRule" id="PRU00283"/>
    </source>
</evidence>
<name>A0A9D4A6U8_9ROSI</name>
<dbReference type="PANTHER" id="PTHR47972">
    <property type="entry name" value="KINESIN-LIKE PROTEIN KLP-3"/>
    <property type="match status" value="1"/>
</dbReference>
<dbReference type="InterPro" id="IPR036961">
    <property type="entry name" value="Kinesin_motor_dom_sf"/>
</dbReference>
<dbReference type="Pfam" id="PF00225">
    <property type="entry name" value="Kinesin"/>
    <property type="match status" value="1"/>
</dbReference>
<dbReference type="InterPro" id="IPR001752">
    <property type="entry name" value="Kinesin_motor_dom"/>
</dbReference>
<dbReference type="SMART" id="SM00129">
    <property type="entry name" value="KISc"/>
    <property type="match status" value="1"/>
</dbReference>
<protein>
    <recommendedName>
        <fullName evidence="3">Kinesin motor domain-containing protein</fullName>
    </recommendedName>
</protein>
<gene>
    <name evidence="4" type="ORF">J1N35_013584</name>
</gene>
<dbReference type="AlphaFoldDB" id="A0A9D4A6U8"/>
<comment type="similarity">
    <text evidence="2">Belongs to the TRAFAC class myosin-kinesin ATPase superfamily. Kinesin family.</text>
</comment>
<dbReference type="EMBL" id="JAIQCV010000005">
    <property type="protein sequence ID" value="KAH1096663.1"/>
    <property type="molecule type" value="Genomic_DNA"/>
</dbReference>
<dbReference type="PRINTS" id="PR00380">
    <property type="entry name" value="KINESINHEAVY"/>
</dbReference>
<dbReference type="PANTHER" id="PTHR47972:SF46">
    <property type="entry name" value="KINESIN-LIKE PROTEIN"/>
    <property type="match status" value="1"/>
</dbReference>
<dbReference type="OrthoDB" id="1736327at2759"/>
<dbReference type="GO" id="GO:0005524">
    <property type="term" value="F:ATP binding"/>
    <property type="evidence" value="ECO:0007669"/>
    <property type="project" value="InterPro"/>
</dbReference>
<organism evidence="4 5">
    <name type="scientific">Gossypium stocksii</name>
    <dbReference type="NCBI Taxonomy" id="47602"/>
    <lineage>
        <taxon>Eukaryota</taxon>
        <taxon>Viridiplantae</taxon>
        <taxon>Streptophyta</taxon>
        <taxon>Embryophyta</taxon>
        <taxon>Tracheophyta</taxon>
        <taxon>Spermatophyta</taxon>
        <taxon>Magnoliopsida</taxon>
        <taxon>eudicotyledons</taxon>
        <taxon>Gunneridae</taxon>
        <taxon>Pentapetalae</taxon>
        <taxon>rosids</taxon>
        <taxon>malvids</taxon>
        <taxon>Malvales</taxon>
        <taxon>Malvaceae</taxon>
        <taxon>Malvoideae</taxon>
        <taxon>Gossypium</taxon>
    </lineage>
</organism>
<dbReference type="GO" id="GO:0007018">
    <property type="term" value="P:microtubule-based movement"/>
    <property type="evidence" value="ECO:0007669"/>
    <property type="project" value="InterPro"/>
</dbReference>
<dbReference type="InterPro" id="IPR027417">
    <property type="entry name" value="P-loop_NTPase"/>
</dbReference>
<dbReference type="PROSITE" id="PS50067">
    <property type="entry name" value="KINESIN_MOTOR_2"/>
    <property type="match status" value="1"/>
</dbReference>
<keyword evidence="5" id="KW-1185">Reference proteome</keyword>
<dbReference type="Gene3D" id="3.40.850.10">
    <property type="entry name" value="Kinesin motor domain"/>
    <property type="match status" value="1"/>
</dbReference>
<feature type="domain" description="Kinesin motor" evidence="3">
    <location>
        <begin position="1"/>
        <end position="143"/>
    </location>
</feature>
<comment type="caution">
    <text evidence="2">Lacks conserved residue(s) required for the propagation of feature annotation.</text>
</comment>
<dbReference type="Proteomes" id="UP000828251">
    <property type="component" value="Unassembled WGS sequence"/>
</dbReference>
<proteinExistence type="inferred from homology"/>